<feature type="region of interest" description="Disordered" evidence="2">
    <location>
        <begin position="1019"/>
        <end position="1183"/>
    </location>
</feature>
<protein>
    <recommendedName>
        <fullName evidence="5">Rab-GAP TBC domain-containing protein</fullName>
    </recommendedName>
</protein>
<organism evidence="3 4">
    <name type="scientific">Hermanssonia centrifuga</name>
    <dbReference type="NCBI Taxonomy" id="98765"/>
    <lineage>
        <taxon>Eukaryota</taxon>
        <taxon>Fungi</taxon>
        <taxon>Dikarya</taxon>
        <taxon>Basidiomycota</taxon>
        <taxon>Agaricomycotina</taxon>
        <taxon>Agaricomycetes</taxon>
        <taxon>Polyporales</taxon>
        <taxon>Meruliaceae</taxon>
        <taxon>Hermanssonia</taxon>
    </lineage>
</organism>
<feature type="region of interest" description="Disordered" evidence="2">
    <location>
        <begin position="725"/>
        <end position="847"/>
    </location>
</feature>
<feature type="compositionally biased region" description="Polar residues" evidence="2">
    <location>
        <begin position="371"/>
        <end position="382"/>
    </location>
</feature>
<accession>A0A2R6PNB3</accession>
<comment type="caution">
    <text evidence="3">The sequence shown here is derived from an EMBL/GenBank/DDBJ whole genome shotgun (WGS) entry which is preliminary data.</text>
</comment>
<dbReference type="InterPro" id="IPR005061">
    <property type="entry name" value="Ist1"/>
</dbReference>
<feature type="region of interest" description="Disordered" evidence="2">
    <location>
        <begin position="635"/>
        <end position="679"/>
    </location>
</feature>
<dbReference type="OrthoDB" id="29853at2759"/>
<proteinExistence type="inferred from homology"/>
<dbReference type="AlphaFoldDB" id="A0A2R6PNB3"/>
<reference evidence="3 4" key="1">
    <citation type="submission" date="2018-02" db="EMBL/GenBank/DDBJ databases">
        <title>Genome sequence of the basidiomycete white-rot fungus Phlebia centrifuga.</title>
        <authorList>
            <person name="Granchi Z."/>
            <person name="Peng M."/>
            <person name="de Vries R.P."/>
            <person name="Hilden K."/>
            <person name="Makela M.R."/>
            <person name="Grigoriev I."/>
            <person name="Riley R."/>
        </authorList>
    </citation>
    <scope>NUCLEOTIDE SEQUENCE [LARGE SCALE GENOMIC DNA]</scope>
    <source>
        <strain evidence="3 4">FBCC195</strain>
    </source>
</reference>
<dbReference type="PANTHER" id="PTHR12161:SF5">
    <property type="entry name" value="IST1 HOMOLOG"/>
    <property type="match status" value="1"/>
</dbReference>
<feature type="compositionally biased region" description="Basic and acidic residues" evidence="2">
    <location>
        <begin position="958"/>
        <end position="971"/>
    </location>
</feature>
<evidence type="ECO:0000313" key="4">
    <source>
        <dbReference type="Proteomes" id="UP000186601"/>
    </source>
</evidence>
<dbReference type="SUPFAM" id="SSF47923">
    <property type="entry name" value="Ypt/Rab-GAP domain of gyp1p"/>
    <property type="match status" value="1"/>
</dbReference>
<comment type="similarity">
    <text evidence="1">Belongs to the IST1 family.</text>
</comment>
<dbReference type="STRING" id="98765.A0A2R6PNB3"/>
<sequence length="1183" mass="128734">MESLSQITRRDIATLLQQGNLILARAKAQKLLREDIYGDLLQTLEMQVGVILEHTGEIERSDPPSPIVVEAASSIIFAAHQTESRDLQIVRDILIQRLGPDFARSASGNRDNYVSARVVRALSFPPPSGYTLDRFLFSIARAHGVQWTPDLQPNEKVDAISALLDPSSTVEIDLVNLRMLCSHGLPDYPPWLRPRVWRLLLGTLPTDKSRWSNEARIQRDSYYDLLRRLLEPFGGLPPPTSPLASVDASLLEASKALAHVPRSLYAKLEEEPEKADNCPLDETAPEDINIACAGYLDARLHLIRQAESGDDNAADEDIPEIRLEGTPEIRLETMAEDASQGSPPVHPDDTFDHDGHLDTDAAGTPEISLSAPDSPSSAHSGGPTTLLASRLYSASGAHPKHASALLRLLYVHSSLNPASRSPQIASLLVPLYTALIDEVDQDDFAHIEADAFWLFEAMVGEFSELEEAEGGKVWMRKISDRLKWADMELAEDLSKLSKIWGDENSVTLSSPLSEREVEEAFIEGMALLQTYRLEDIGGIDRVLQLAWDLAVQRENQTQVVSTKTPTAGLGTRFRNSVWKNFSAPAPIAEVHEETEESESEDSTDEDEALVPSAGNSQPSTLSARLAQSVWKGITNQSAMEPPPSPVSPMHSPAPPSSPLLVPSTLHTPEAPPHDYPSTPNSAPIIGSGIWGYAEKLRDSDTAAALAKVSTNWRVKAWDAWSKRSNTVTPANSLSPSWVPSPANRGSLDVNIPSQVYDQKRNSLPGADRTDVYSPPARPAYFRPPRDSMFLDPRRDSTLSPTGSDMSTKSENDASVLQNRRESLALLDRTPSPLSAPGTRSGGPRPLLLNSASLITHSRSPTLPASTIDSHFADAVRAKRPPGAQRGSQSSVSSISPSDHMGSGRARAIDTIPSRVIPLNRKTPSPMARSRRQESLSSAASSHSGVHRRLPTDTSPESDEQRSQHGWRSADAHRSIEALPSSPLPAHNGAVRVVTPEPAHGSEGGLSEFGEVDVPFSVENTPKVSRKPHTGLSRLQIEDSSDSSITPNLPARASRVRSKRYPPRLANLRTRENSKGASIELATSPNTLAAPEWPEDGDATTPRAANFEDISTSPSPSMRRARKLSGEGRTRKGSADGSGSRTRKISSEKREPKHKRESAAVEGDDEGYDELLSAYESEDSAARH</sequence>
<feature type="compositionally biased region" description="Acidic residues" evidence="2">
    <location>
        <begin position="592"/>
        <end position="608"/>
    </location>
</feature>
<evidence type="ECO:0000313" key="3">
    <source>
        <dbReference type="EMBL" id="PSR94087.1"/>
    </source>
</evidence>
<dbReference type="Proteomes" id="UP000186601">
    <property type="component" value="Unassembled WGS sequence"/>
</dbReference>
<keyword evidence="4" id="KW-1185">Reference proteome</keyword>
<feature type="compositionally biased region" description="Polar residues" evidence="2">
    <location>
        <begin position="613"/>
        <end position="622"/>
    </location>
</feature>
<feature type="compositionally biased region" description="Low complexity" evidence="2">
    <location>
        <begin position="887"/>
        <end position="897"/>
    </location>
</feature>
<gene>
    <name evidence="3" type="ORF">PHLCEN_2v4515</name>
</gene>
<evidence type="ECO:0008006" key="5">
    <source>
        <dbReference type="Google" id="ProtNLM"/>
    </source>
</evidence>
<feature type="compositionally biased region" description="Polar residues" evidence="2">
    <location>
        <begin position="725"/>
        <end position="737"/>
    </location>
</feature>
<dbReference type="InterPro" id="IPR035969">
    <property type="entry name" value="Rab-GAP_TBC_sf"/>
</dbReference>
<dbReference type="EMBL" id="MLYV02000463">
    <property type="protein sequence ID" value="PSR94087.1"/>
    <property type="molecule type" value="Genomic_DNA"/>
</dbReference>
<dbReference type="InterPro" id="IPR042277">
    <property type="entry name" value="IST1-like"/>
</dbReference>
<dbReference type="PANTHER" id="PTHR12161">
    <property type="entry name" value="IST1 FAMILY MEMBER"/>
    <property type="match status" value="1"/>
</dbReference>
<feature type="compositionally biased region" description="Pro residues" evidence="2">
    <location>
        <begin position="640"/>
        <end position="657"/>
    </location>
</feature>
<evidence type="ECO:0000256" key="2">
    <source>
        <dbReference type="SAM" id="MobiDB-lite"/>
    </source>
</evidence>
<feature type="region of interest" description="Disordered" evidence="2">
    <location>
        <begin position="877"/>
        <end position="971"/>
    </location>
</feature>
<feature type="compositionally biased region" description="Basic and acidic residues" evidence="2">
    <location>
        <begin position="346"/>
        <end position="359"/>
    </location>
</feature>
<name>A0A2R6PNB3_9APHY</name>
<dbReference type="Pfam" id="PF03398">
    <property type="entry name" value="Ist1"/>
    <property type="match status" value="1"/>
</dbReference>
<feature type="compositionally biased region" description="Polar residues" evidence="2">
    <location>
        <begin position="797"/>
        <end position="817"/>
    </location>
</feature>
<evidence type="ECO:0000256" key="1">
    <source>
        <dbReference type="ARBA" id="ARBA00005536"/>
    </source>
</evidence>
<feature type="compositionally biased region" description="Low complexity" evidence="2">
    <location>
        <begin position="658"/>
        <end position="668"/>
    </location>
</feature>
<feature type="compositionally biased region" description="Low complexity" evidence="2">
    <location>
        <begin position="934"/>
        <end position="943"/>
    </location>
</feature>
<feature type="region of interest" description="Disordered" evidence="2">
    <location>
        <begin position="336"/>
        <end position="382"/>
    </location>
</feature>
<feature type="compositionally biased region" description="Basic and acidic residues" evidence="2">
    <location>
        <begin position="1123"/>
        <end position="1133"/>
    </location>
</feature>
<feature type="region of interest" description="Disordered" evidence="2">
    <location>
        <begin position="588"/>
        <end position="623"/>
    </location>
</feature>
<dbReference type="GO" id="GO:0015031">
    <property type="term" value="P:protein transport"/>
    <property type="evidence" value="ECO:0007669"/>
    <property type="project" value="InterPro"/>
</dbReference>
<dbReference type="Gene3D" id="1.20.1260.60">
    <property type="entry name" value="Vacuolar protein sorting-associated protein Ist1"/>
    <property type="match status" value="1"/>
</dbReference>